<dbReference type="InterPro" id="IPR047122">
    <property type="entry name" value="Trans-enoyl_RdTase-like"/>
</dbReference>
<evidence type="ECO:0000313" key="6">
    <source>
        <dbReference type="EMBL" id="PYI02322.1"/>
    </source>
</evidence>
<keyword evidence="3" id="KW-0521">NADP</keyword>
<dbReference type="GO" id="GO:0016651">
    <property type="term" value="F:oxidoreductase activity, acting on NAD(P)H"/>
    <property type="evidence" value="ECO:0007669"/>
    <property type="project" value="InterPro"/>
</dbReference>
<evidence type="ECO:0000313" key="7">
    <source>
        <dbReference type="Proteomes" id="UP000248423"/>
    </source>
</evidence>
<evidence type="ECO:0000259" key="5">
    <source>
        <dbReference type="SMART" id="SM00829"/>
    </source>
</evidence>
<dbReference type="InterPro" id="IPR020843">
    <property type="entry name" value="ER"/>
</dbReference>
<dbReference type="CDD" id="cd08249">
    <property type="entry name" value="enoyl_reductase_like"/>
    <property type="match status" value="1"/>
</dbReference>
<dbReference type="Gene3D" id="3.90.180.10">
    <property type="entry name" value="Medium-chain alcohol dehydrogenases, catalytic domain"/>
    <property type="match status" value="1"/>
</dbReference>
<dbReference type="InterPro" id="IPR013149">
    <property type="entry name" value="ADH-like_C"/>
</dbReference>
<dbReference type="SUPFAM" id="SSF51735">
    <property type="entry name" value="NAD(P)-binding Rossmann-fold domains"/>
    <property type="match status" value="1"/>
</dbReference>
<dbReference type="SMART" id="SM00829">
    <property type="entry name" value="PKS_ER"/>
    <property type="match status" value="1"/>
</dbReference>
<evidence type="ECO:0000256" key="3">
    <source>
        <dbReference type="ARBA" id="ARBA00022857"/>
    </source>
</evidence>
<dbReference type="AlphaFoldDB" id="A0A319DWY3"/>
<protein>
    <submittedName>
        <fullName evidence="6">Putative alcohol dehydrogenase</fullName>
    </submittedName>
</protein>
<dbReference type="VEuPathDB" id="FungiDB:BO78DRAFT_325466"/>
<dbReference type="OrthoDB" id="9992527at2759"/>
<dbReference type="PANTHER" id="PTHR45348:SF2">
    <property type="entry name" value="ZINC-TYPE ALCOHOL DEHYDROGENASE-LIKE PROTEIN C2E1P3.01"/>
    <property type="match status" value="1"/>
</dbReference>
<evidence type="ECO:0000256" key="2">
    <source>
        <dbReference type="ARBA" id="ARBA00022741"/>
    </source>
</evidence>
<organism evidence="6 7">
    <name type="scientific">Aspergillus sclerotiicarbonarius (strain CBS 121057 / IBT 28362)</name>
    <dbReference type="NCBI Taxonomy" id="1448318"/>
    <lineage>
        <taxon>Eukaryota</taxon>
        <taxon>Fungi</taxon>
        <taxon>Dikarya</taxon>
        <taxon>Ascomycota</taxon>
        <taxon>Pezizomycotina</taxon>
        <taxon>Eurotiomycetes</taxon>
        <taxon>Eurotiomycetidae</taxon>
        <taxon>Eurotiales</taxon>
        <taxon>Aspergillaceae</taxon>
        <taxon>Aspergillus</taxon>
        <taxon>Aspergillus subgen. Circumdati</taxon>
    </lineage>
</organism>
<dbReference type="Pfam" id="PF00107">
    <property type="entry name" value="ADH_zinc_N"/>
    <property type="match status" value="1"/>
</dbReference>
<comment type="similarity">
    <text evidence="1">Belongs to the zinc-containing alcohol dehydrogenase family.</text>
</comment>
<dbReference type="InterPro" id="IPR011032">
    <property type="entry name" value="GroES-like_sf"/>
</dbReference>
<dbReference type="EMBL" id="KZ826397">
    <property type="protein sequence ID" value="PYI02322.1"/>
    <property type="molecule type" value="Genomic_DNA"/>
</dbReference>
<name>A0A319DWY3_ASPSB</name>
<reference evidence="6 7" key="1">
    <citation type="submission" date="2018-02" db="EMBL/GenBank/DDBJ databases">
        <title>The genomes of Aspergillus section Nigri reveals drivers in fungal speciation.</title>
        <authorList>
            <consortium name="DOE Joint Genome Institute"/>
            <person name="Vesth T.C."/>
            <person name="Nybo J."/>
            <person name="Theobald S."/>
            <person name="Brandl J."/>
            <person name="Frisvad J.C."/>
            <person name="Nielsen K.F."/>
            <person name="Lyhne E.K."/>
            <person name="Kogle M.E."/>
            <person name="Kuo A."/>
            <person name="Riley R."/>
            <person name="Clum A."/>
            <person name="Nolan M."/>
            <person name="Lipzen A."/>
            <person name="Salamov A."/>
            <person name="Henrissat B."/>
            <person name="Wiebenga A."/>
            <person name="De vries R.P."/>
            <person name="Grigoriev I.V."/>
            <person name="Mortensen U.H."/>
            <person name="Andersen M.R."/>
            <person name="Baker S.E."/>
        </authorList>
    </citation>
    <scope>NUCLEOTIDE SEQUENCE [LARGE SCALE GENOMIC DNA]</scope>
    <source>
        <strain evidence="6 7">CBS 121057</strain>
    </source>
</reference>
<feature type="domain" description="Enoyl reductase (ER)" evidence="5">
    <location>
        <begin position="9"/>
        <end position="351"/>
    </location>
</feature>
<dbReference type="GO" id="GO:0000166">
    <property type="term" value="F:nucleotide binding"/>
    <property type="evidence" value="ECO:0007669"/>
    <property type="project" value="UniProtKB-KW"/>
</dbReference>
<proteinExistence type="inferred from homology"/>
<accession>A0A319DWY3</accession>
<dbReference type="Gene3D" id="3.40.50.720">
    <property type="entry name" value="NAD(P)-binding Rossmann-like Domain"/>
    <property type="match status" value="1"/>
</dbReference>
<keyword evidence="2" id="KW-0547">Nucleotide-binding</keyword>
<keyword evidence="7" id="KW-1185">Reference proteome</keyword>
<dbReference type="Proteomes" id="UP000248423">
    <property type="component" value="Unassembled WGS sequence"/>
</dbReference>
<dbReference type="Pfam" id="PF08240">
    <property type="entry name" value="ADH_N"/>
    <property type="match status" value="1"/>
</dbReference>
<dbReference type="InterPro" id="IPR036291">
    <property type="entry name" value="NAD(P)-bd_dom_sf"/>
</dbReference>
<dbReference type="InterPro" id="IPR013154">
    <property type="entry name" value="ADH-like_N"/>
</dbReference>
<gene>
    <name evidence="6" type="ORF">BO78DRAFT_325466</name>
</gene>
<dbReference type="STRING" id="1448318.A0A319DWY3"/>
<keyword evidence="4" id="KW-0560">Oxidoreductase</keyword>
<dbReference type="PANTHER" id="PTHR45348">
    <property type="entry name" value="HYPOTHETICAL OXIDOREDUCTASE (EUROFUNG)"/>
    <property type="match status" value="1"/>
</dbReference>
<evidence type="ECO:0000256" key="1">
    <source>
        <dbReference type="ARBA" id="ARBA00008072"/>
    </source>
</evidence>
<sequence length="353" mass="37990">MQKSIVIQKVSEPVRLVERPIPDPGDNLLLLQVTATSLNPVDQKTRDVGLFFKEAPQVLAHDIAGRVIKLGPKQKASQFNVGDVVFAHANFVPGAVIDDCGGLQQYAIVDSRYAAKIDEAGLTDTEAATIPVCAIAAFIALFHSSGFGLPIPDGTSQSTQGCTRSQAILIVGGGSNCGRFAVQLARMCGFDRIIATASTERFAELQELGATHVIDRHASRDEIVRQIRAITGDELVFALDTMNLGPEQDTGLAALSNSKRGCLITLNPVSESEPEPTFIGEKRAGYDRRLTIGLSALYPEVSGVFWKRISAWVQAGQVRPLKFKVMEGLDAAKVNQLLDGYSNGHGQKVVIRP</sequence>
<dbReference type="SUPFAM" id="SSF50129">
    <property type="entry name" value="GroES-like"/>
    <property type="match status" value="1"/>
</dbReference>
<evidence type="ECO:0000256" key="4">
    <source>
        <dbReference type="ARBA" id="ARBA00023002"/>
    </source>
</evidence>